<protein>
    <recommendedName>
        <fullName evidence="6">Ig-like domain-containing protein</fullName>
    </recommendedName>
</protein>
<dbReference type="InterPro" id="IPR007110">
    <property type="entry name" value="Ig-like_dom"/>
</dbReference>
<feature type="domain" description="Ig-like" evidence="6">
    <location>
        <begin position="145"/>
        <end position="227"/>
    </location>
</feature>
<feature type="signal peptide" evidence="5">
    <location>
        <begin position="1"/>
        <end position="22"/>
    </location>
</feature>
<comment type="caution">
    <text evidence="7">The sequence shown here is derived from an EMBL/GenBank/DDBJ whole genome shotgun (WGS) entry which is preliminary data.</text>
</comment>
<dbReference type="InterPro" id="IPR036179">
    <property type="entry name" value="Ig-like_dom_sf"/>
</dbReference>
<dbReference type="EMBL" id="VHII01000004">
    <property type="protein sequence ID" value="KAF1392291.1"/>
    <property type="molecule type" value="Genomic_DNA"/>
</dbReference>
<reference evidence="7 8" key="1">
    <citation type="submission" date="2019-06" db="EMBL/GenBank/DDBJ databases">
        <title>A chromosome-scale genome assembly of the European perch, Perca fluviatilis.</title>
        <authorList>
            <person name="Roques C."/>
            <person name="Zahm M."/>
            <person name="Cabau C."/>
            <person name="Klopp C."/>
            <person name="Bouchez O."/>
            <person name="Donnadieu C."/>
            <person name="Kuhl H."/>
            <person name="Gislard M."/>
            <person name="Guendouz S."/>
            <person name="Journot L."/>
            <person name="Haffray P."/>
            <person name="Bestin A."/>
            <person name="Morvezen R."/>
            <person name="Feron R."/>
            <person name="Wen M."/>
            <person name="Jouanno E."/>
            <person name="Herpin A."/>
            <person name="Schartl M."/>
            <person name="Postlethwait J."/>
            <person name="Schaerlinger B."/>
            <person name="Chardard D."/>
            <person name="Lecocq T."/>
            <person name="Poncet C."/>
            <person name="Jaffrelo L."/>
            <person name="Lampietro C."/>
            <person name="Guiguen Y."/>
        </authorList>
    </citation>
    <scope>NUCLEOTIDE SEQUENCE [LARGE SCALE GENOMIC DNA]</scope>
    <source>
        <tissue evidence="7">Blood</tissue>
    </source>
</reference>
<keyword evidence="8" id="KW-1185">Reference proteome</keyword>
<dbReference type="AlphaFoldDB" id="A0A6A5ESR2"/>
<name>A0A6A5ESR2_PERFL</name>
<dbReference type="InterPro" id="IPR050504">
    <property type="entry name" value="IgSF_BTN/MOG"/>
</dbReference>
<keyword evidence="3" id="KW-0393">Immunoglobulin domain</keyword>
<dbReference type="Gene3D" id="2.60.40.10">
    <property type="entry name" value="Immunoglobulins"/>
    <property type="match status" value="2"/>
</dbReference>
<evidence type="ECO:0000256" key="2">
    <source>
        <dbReference type="ARBA" id="ARBA00023136"/>
    </source>
</evidence>
<evidence type="ECO:0000256" key="5">
    <source>
        <dbReference type="SAM" id="SignalP"/>
    </source>
</evidence>
<dbReference type="InterPro" id="IPR013783">
    <property type="entry name" value="Ig-like_fold"/>
</dbReference>
<feature type="transmembrane region" description="Helical" evidence="4">
    <location>
        <begin position="243"/>
        <end position="266"/>
    </location>
</feature>
<dbReference type="SMART" id="SM00406">
    <property type="entry name" value="IGv"/>
    <property type="match status" value="1"/>
</dbReference>
<dbReference type="PANTHER" id="PTHR24100">
    <property type="entry name" value="BUTYROPHILIN"/>
    <property type="match status" value="1"/>
</dbReference>
<organism evidence="7 8">
    <name type="scientific">Perca fluviatilis</name>
    <name type="common">European perch</name>
    <dbReference type="NCBI Taxonomy" id="8168"/>
    <lineage>
        <taxon>Eukaryota</taxon>
        <taxon>Metazoa</taxon>
        <taxon>Chordata</taxon>
        <taxon>Craniata</taxon>
        <taxon>Vertebrata</taxon>
        <taxon>Euteleostomi</taxon>
        <taxon>Actinopterygii</taxon>
        <taxon>Neopterygii</taxon>
        <taxon>Teleostei</taxon>
        <taxon>Neoteleostei</taxon>
        <taxon>Acanthomorphata</taxon>
        <taxon>Eupercaria</taxon>
        <taxon>Perciformes</taxon>
        <taxon>Percoidei</taxon>
        <taxon>Percidae</taxon>
        <taxon>Percinae</taxon>
        <taxon>Perca</taxon>
    </lineage>
</organism>
<dbReference type="Proteomes" id="UP000465112">
    <property type="component" value="Chromosome 4"/>
</dbReference>
<dbReference type="Pfam" id="PF07686">
    <property type="entry name" value="V-set"/>
    <property type="match status" value="1"/>
</dbReference>
<feature type="domain" description="Ig-like" evidence="6">
    <location>
        <begin position="27"/>
        <end position="124"/>
    </location>
</feature>
<keyword evidence="4" id="KW-0812">Transmembrane</keyword>
<keyword evidence="5" id="KW-0732">Signal</keyword>
<evidence type="ECO:0000313" key="8">
    <source>
        <dbReference type="Proteomes" id="UP000465112"/>
    </source>
</evidence>
<dbReference type="PANTHER" id="PTHR24100:SF151">
    <property type="entry name" value="ICOS LIGAND"/>
    <property type="match status" value="1"/>
</dbReference>
<dbReference type="SMART" id="SM00409">
    <property type="entry name" value="IG"/>
    <property type="match status" value="2"/>
</dbReference>
<proteinExistence type="predicted"/>
<dbReference type="PROSITE" id="PS50835">
    <property type="entry name" value="IG_LIKE"/>
    <property type="match status" value="2"/>
</dbReference>
<evidence type="ECO:0000256" key="3">
    <source>
        <dbReference type="ARBA" id="ARBA00023319"/>
    </source>
</evidence>
<evidence type="ECO:0000313" key="7">
    <source>
        <dbReference type="EMBL" id="KAF1392291.1"/>
    </source>
</evidence>
<sequence length="299" mass="33242">MFGVKLWVTLFFPLTLNGLILGQEHGPGGVRVVVKEDSDVVLPCSLSTKENIVSKLFDWKKVPQKDDDKEVFMYDAGIHYNNGRPGQSEEFKGRVSHFKDQLKHGNASIIIRNTKISDSGNYTCYFPRLHQTFNIELVVAATPKPSVTILDATAGWVLLQCEVHGASLTSGVEWKDSAGNTLPAEETRTPERDHYYITLNTTVTRTSRYRCVVTQEEISHQTHAEIFVPISGKVCEDSCSKEAGWLFGGFFLGVLSVAIVLALLVVTNTITIRCYKGSRQQGNGPCEKCSEMLRPQNGR</sequence>
<evidence type="ECO:0000259" key="6">
    <source>
        <dbReference type="PROSITE" id="PS50835"/>
    </source>
</evidence>
<comment type="subcellular location">
    <subcellularLocation>
        <location evidence="1">Membrane</location>
    </subcellularLocation>
</comment>
<dbReference type="GO" id="GO:0005102">
    <property type="term" value="F:signaling receptor binding"/>
    <property type="evidence" value="ECO:0007669"/>
    <property type="project" value="TreeGrafter"/>
</dbReference>
<feature type="chain" id="PRO_5025566999" description="Ig-like domain-containing protein" evidence="5">
    <location>
        <begin position="23"/>
        <end position="299"/>
    </location>
</feature>
<dbReference type="InterPro" id="IPR003599">
    <property type="entry name" value="Ig_sub"/>
</dbReference>
<gene>
    <name evidence="7" type="ORF">PFLUV_G00051270</name>
</gene>
<evidence type="ECO:0000256" key="4">
    <source>
        <dbReference type="SAM" id="Phobius"/>
    </source>
</evidence>
<keyword evidence="4" id="KW-1133">Transmembrane helix</keyword>
<dbReference type="GO" id="GO:0001817">
    <property type="term" value="P:regulation of cytokine production"/>
    <property type="evidence" value="ECO:0007669"/>
    <property type="project" value="TreeGrafter"/>
</dbReference>
<dbReference type="GO" id="GO:0050852">
    <property type="term" value="P:T cell receptor signaling pathway"/>
    <property type="evidence" value="ECO:0007669"/>
    <property type="project" value="TreeGrafter"/>
</dbReference>
<accession>A0A6A5ESR2</accession>
<evidence type="ECO:0000256" key="1">
    <source>
        <dbReference type="ARBA" id="ARBA00004370"/>
    </source>
</evidence>
<dbReference type="InterPro" id="IPR013106">
    <property type="entry name" value="Ig_V-set"/>
</dbReference>
<dbReference type="SUPFAM" id="SSF48726">
    <property type="entry name" value="Immunoglobulin"/>
    <property type="match status" value="2"/>
</dbReference>
<dbReference type="GO" id="GO:0009897">
    <property type="term" value="C:external side of plasma membrane"/>
    <property type="evidence" value="ECO:0007669"/>
    <property type="project" value="TreeGrafter"/>
</dbReference>
<keyword evidence="2 4" id="KW-0472">Membrane</keyword>